<evidence type="ECO:0000256" key="2">
    <source>
        <dbReference type="ARBA" id="ARBA00008551"/>
    </source>
</evidence>
<dbReference type="EMBL" id="UPTC01000843">
    <property type="protein sequence ID" value="VBB30321.1"/>
    <property type="molecule type" value="Genomic_DNA"/>
</dbReference>
<dbReference type="Pfam" id="PF22330">
    <property type="entry name" value="Rib_mS39_PPR"/>
    <property type="match status" value="1"/>
</dbReference>
<keyword evidence="10" id="KW-0687">Ribonucleoprotein</keyword>
<dbReference type="InterPro" id="IPR011990">
    <property type="entry name" value="TPR-like_helical_dom_sf"/>
</dbReference>
<dbReference type="GO" id="GO:0005739">
    <property type="term" value="C:mitochondrion"/>
    <property type="evidence" value="ECO:0007669"/>
    <property type="project" value="UniProtKB-SubCell"/>
</dbReference>
<keyword evidence="9" id="KW-0496">Mitochondrion</keyword>
<dbReference type="GO" id="GO:0032543">
    <property type="term" value="P:mitochondrial translation"/>
    <property type="evidence" value="ECO:0007669"/>
    <property type="project" value="InterPro"/>
</dbReference>
<evidence type="ECO:0000256" key="1">
    <source>
        <dbReference type="ARBA" id="ARBA00004173"/>
    </source>
</evidence>
<comment type="subcellular location">
    <subcellularLocation>
        <location evidence="1">Mitochondrion</location>
    </subcellularLocation>
</comment>
<evidence type="ECO:0000256" key="3">
    <source>
        <dbReference type="ARBA" id="ARBA00022730"/>
    </source>
</evidence>
<dbReference type="PANTHER" id="PTHR16276">
    <property type="entry name" value="PENTATRICOPEPTIDE REPEAT DOMAIN-CONTAINING PROTEIN 3"/>
    <property type="match status" value="1"/>
</dbReference>
<organism evidence="13 14">
    <name type="scientific">Acanthocheilonema viteae</name>
    <name type="common">Filarial nematode worm</name>
    <name type="synonym">Dipetalonema viteae</name>
    <dbReference type="NCBI Taxonomy" id="6277"/>
    <lineage>
        <taxon>Eukaryota</taxon>
        <taxon>Metazoa</taxon>
        <taxon>Ecdysozoa</taxon>
        <taxon>Nematoda</taxon>
        <taxon>Chromadorea</taxon>
        <taxon>Rhabditida</taxon>
        <taxon>Spirurina</taxon>
        <taxon>Spiruromorpha</taxon>
        <taxon>Filarioidea</taxon>
        <taxon>Onchocercidae</taxon>
        <taxon>Acanthocheilonema</taxon>
    </lineage>
</organism>
<evidence type="ECO:0000256" key="11">
    <source>
        <dbReference type="ARBA" id="ARBA00035134"/>
    </source>
</evidence>
<evidence type="ECO:0000256" key="5">
    <source>
        <dbReference type="ARBA" id="ARBA00022845"/>
    </source>
</evidence>
<dbReference type="Gene3D" id="1.25.40.10">
    <property type="entry name" value="Tetratricopeptide repeat domain"/>
    <property type="match status" value="1"/>
</dbReference>
<reference evidence="13 14" key="1">
    <citation type="submission" date="2018-08" db="EMBL/GenBank/DDBJ databases">
        <authorList>
            <person name="Laetsch R D."/>
            <person name="Stevens L."/>
            <person name="Kumar S."/>
            <person name="Blaxter L. M."/>
        </authorList>
    </citation>
    <scope>NUCLEOTIDE SEQUENCE [LARGE SCALE GENOMIC DNA]</scope>
</reference>
<dbReference type="PROSITE" id="PS51375">
    <property type="entry name" value="PPR"/>
    <property type="match status" value="1"/>
</dbReference>
<dbReference type="NCBIfam" id="TIGR00756">
    <property type="entry name" value="PPR"/>
    <property type="match status" value="1"/>
</dbReference>
<gene>
    <name evidence="13" type="ORF">NAV_LOCUS5112</name>
</gene>
<dbReference type="InterPro" id="IPR037387">
    <property type="entry name" value="PTCD3"/>
</dbReference>
<keyword evidence="7" id="KW-0809">Transit peptide</keyword>
<dbReference type="Proteomes" id="UP000276991">
    <property type="component" value="Unassembled WGS sequence"/>
</dbReference>
<evidence type="ECO:0000256" key="8">
    <source>
        <dbReference type="ARBA" id="ARBA00022980"/>
    </source>
</evidence>
<accession>A0A498SEJ9</accession>
<evidence type="ECO:0000313" key="14">
    <source>
        <dbReference type="Proteomes" id="UP000276991"/>
    </source>
</evidence>
<dbReference type="InterPro" id="IPR055063">
    <property type="entry name" value="Rib_mS39_PPR"/>
</dbReference>
<keyword evidence="14" id="KW-1185">Reference proteome</keyword>
<proteinExistence type="inferred from homology"/>
<evidence type="ECO:0000256" key="12">
    <source>
        <dbReference type="PROSITE-ProRule" id="PRU00708"/>
    </source>
</evidence>
<dbReference type="GO" id="GO:1990904">
    <property type="term" value="C:ribonucleoprotein complex"/>
    <property type="evidence" value="ECO:0007669"/>
    <property type="project" value="UniProtKB-KW"/>
</dbReference>
<keyword evidence="6" id="KW-0694">RNA-binding</keyword>
<keyword evidence="5" id="KW-0810">Translation regulation</keyword>
<evidence type="ECO:0000256" key="10">
    <source>
        <dbReference type="ARBA" id="ARBA00023274"/>
    </source>
</evidence>
<dbReference type="GO" id="GO:0043024">
    <property type="term" value="F:ribosomal small subunit binding"/>
    <property type="evidence" value="ECO:0007669"/>
    <property type="project" value="InterPro"/>
</dbReference>
<dbReference type="GO" id="GO:0019843">
    <property type="term" value="F:rRNA binding"/>
    <property type="evidence" value="ECO:0007669"/>
    <property type="project" value="UniProtKB-KW"/>
</dbReference>
<sequence length="937" mass="107687">MFRSLNKWQKLGASISSRNLLSTTVINAENSPTGKELSPNAMDKVEIPYAVKASFPSSVFMMVIITMRSPTDLLRALADTIDADPTAPHFALIDDPLTIPTDSQRDLYFVAKEMGRRAAQQLAQEWPTLFMYDTDVPRIQAYRPQKSPDLSELAPTVENLQKLIARKEVVGANQLYDKLAIENITIPREVLVDLFCLLVYYNCKPIPTAEIPWHGWRNYGCQVKQEPEIWDSGGAADLLFEELEKDEEIYSLMISGLCKYRNVECSARALELYKEMREKDFVATVEAYYGLITIAKTWQEAIFYLKDMALCNVKPNIGIFNVFIEKSISLQLRDQFNTAIKILNEATTVGCKPSLRTYSLIMKSCLKQRNVNKSVSLAHLMHILAELEQTEAIEILEKGDEEFFISAMDFAYQTRSTAVAERILALYHAPNNYVRLPAFLGEAEFYGLYLRIVIDQLPLQELEKQYMSLVPRIVPLSNNLAVIMLRRLQTEKNVPWLFSRRLIEDFITSRHILRPHLNQQLRSYLLSIDLKKMTVEQKEELLDLVIKIVDIFVEVSRFSEVKHLQKIQKKLESDFIADMSLLMMKLEERERAWKFLALLLDEEAKQGETATVSNERSPSYEILNLLMQEALNEGNWYNASCCLQIMALYSLSEDLKSEVDRIAELYAKGTVEGAFECQVIRATGIMEIFKQLLLPQRSACPWPLLGIMIFVRAQERTDRSWLIKDEYYLCKFYREAADKITVGHCSVYVFEDMFRIFFPLILTVHHSWTSKYYCGPNNNAFYQFVSQLLTIPCEQYRRELYNLYIAISLSGSGSPTNAVGRESRTLKSEGKLFCSRIRSQLFLFQSKFCVKKITRWISSNSGTLSSCSYREFDTKLQCCSAGSSPWLVAQEIPAENDKVAEETTTPKLSFLLPLRFSLSHENQNHQLEQQISPSFPL</sequence>
<dbReference type="GO" id="GO:0005840">
    <property type="term" value="C:ribosome"/>
    <property type="evidence" value="ECO:0007669"/>
    <property type="project" value="UniProtKB-KW"/>
</dbReference>
<protein>
    <recommendedName>
        <fullName evidence="11">Small ribosomal subunit protein mS39</fullName>
    </recommendedName>
</protein>
<dbReference type="InterPro" id="IPR002885">
    <property type="entry name" value="PPR_rpt"/>
</dbReference>
<keyword evidence="4" id="KW-0677">Repeat</keyword>
<dbReference type="OrthoDB" id="185373at2759"/>
<keyword evidence="8" id="KW-0689">Ribosomal protein</keyword>
<evidence type="ECO:0000256" key="4">
    <source>
        <dbReference type="ARBA" id="ARBA00022737"/>
    </source>
</evidence>
<dbReference type="PANTHER" id="PTHR16276:SF1">
    <property type="entry name" value="SMALL RIBOSOMAL SUBUNIT PROTEIN MS39"/>
    <property type="match status" value="1"/>
</dbReference>
<evidence type="ECO:0000313" key="13">
    <source>
        <dbReference type="EMBL" id="VBB30321.1"/>
    </source>
</evidence>
<dbReference type="GO" id="GO:0006417">
    <property type="term" value="P:regulation of translation"/>
    <property type="evidence" value="ECO:0007669"/>
    <property type="project" value="UniProtKB-KW"/>
</dbReference>
<keyword evidence="3" id="KW-0699">rRNA-binding</keyword>
<evidence type="ECO:0000256" key="9">
    <source>
        <dbReference type="ARBA" id="ARBA00023128"/>
    </source>
</evidence>
<comment type="similarity">
    <text evidence="2">Belongs to the mitochondrion-specific ribosomal protein mS39 family.</text>
</comment>
<dbReference type="STRING" id="6277.A0A498SEJ9"/>
<evidence type="ECO:0000256" key="6">
    <source>
        <dbReference type="ARBA" id="ARBA00022884"/>
    </source>
</evidence>
<dbReference type="AlphaFoldDB" id="A0A498SEJ9"/>
<feature type="repeat" description="PPR" evidence="12">
    <location>
        <begin position="246"/>
        <end position="283"/>
    </location>
</feature>
<name>A0A498SEJ9_ACAVI</name>
<evidence type="ECO:0000256" key="7">
    <source>
        <dbReference type="ARBA" id="ARBA00022946"/>
    </source>
</evidence>